<dbReference type="Pfam" id="PF08281">
    <property type="entry name" value="Sigma70_r4_2"/>
    <property type="match status" value="1"/>
</dbReference>
<evidence type="ECO:0000259" key="7">
    <source>
        <dbReference type="Pfam" id="PF08281"/>
    </source>
</evidence>
<proteinExistence type="inferred from homology"/>
<reference evidence="8 9" key="1">
    <citation type="journal article" date="2014" name="PLoS ONE">
        <title>Rumen cellulosomics: divergent fiber-degrading strategies revealed by comparative genome-wide analysis of six ruminococcal strains.</title>
        <authorList>
            <person name="Dassa B."/>
            <person name="Borovok I."/>
            <person name="Ruimy-Israeli V."/>
            <person name="Lamed R."/>
            <person name="Flint H.J."/>
            <person name="Duncan S.H."/>
            <person name="Henrissat B."/>
            <person name="Coutinho P."/>
            <person name="Morrison M."/>
            <person name="Mosoni P."/>
            <person name="Yeoman C.J."/>
            <person name="White B.A."/>
            <person name="Bayer E.A."/>
        </authorList>
    </citation>
    <scope>NUCLEOTIDE SEQUENCE [LARGE SCALE GENOMIC DNA]</scope>
    <source>
        <strain evidence="8 9">007c</strain>
    </source>
</reference>
<dbReference type="PANTHER" id="PTHR43133:SF8">
    <property type="entry name" value="RNA POLYMERASE SIGMA FACTOR HI_1459-RELATED"/>
    <property type="match status" value="1"/>
</dbReference>
<comment type="caution">
    <text evidence="8">The sequence shown here is derived from an EMBL/GenBank/DDBJ whole genome shotgun (WGS) entry which is preliminary data.</text>
</comment>
<evidence type="ECO:0000259" key="6">
    <source>
        <dbReference type="Pfam" id="PF04542"/>
    </source>
</evidence>
<dbReference type="Gene3D" id="1.10.10.10">
    <property type="entry name" value="Winged helix-like DNA-binding domain superfamily/Winged helix DNA-binding domain"/>
    <property type="match status" value="1"/>
</dbReference>
<evidence type="ECO:0008006" key="10">
    <source>
        <dbReference type="Google" id="ProtNLM"/>
    </source>
</evidence>
<protein>
    <recommendedName>
        <fullName evidence="10">RNA polymerase sigma-70 region 2 domain-containing protein</fullName>
    </recommendedName>
</protein>
<gene>
    <name evidence="8" type="ORF">RF007C_01195</name>
</gene>
<keyword evidence="3" id="KW-0731">Sigma factor</keyword>
<keyword evidence="4" id="KW-0238">DNA-binding</keyword>
<dbReference type="InterPro" id="IPR013249">
    <property type="entry name" value="RNA_pol_sigma70_r4_t2"/>
</dbReference>
<dbReference type="NCBIfam" id="TIGR02937">
    <property type="entry name" value="sigma70-ECF"/>
    <property type="match status" value="1"/>
</dbReference>
<dbReference type="eggNOG" id="COG1595">
    <property type="taxonomic scope" value="Bacteria"/>
</dbReference>
<dbReference type="RefSeq" id="WP_037298254.1">
    <property type="nucleotide sequence ID" value="NZ_ATAX01000019.1"/>
</dbReference>
<keyword evidence="2" id="KW-0805">Transcription regulation</keyword>
<feature type="domain" description="RNA polymerase sigma-70 region 2" evidence="6">
    <location>
        <begin position="21"/>
        <end position="89"/>
    </location>
</feature>
<dbReference type="SUPFAM" id="SSF88946">
    <property type="entry name" value="Sigma2 domain of RNA polymerase sigma factors"/>
    <property type="match status" value="1"/>
</dbReference>
<dbReference type="GO" id="GO:0006352">
    <property type="term" value="P:DNA-templated transcription initiation"/>
    <property type="evidence" value="ECO:0007669"/>
    <property type="project" value="InterPro"/>
</dbReference>
<dbReference type="AlphaFoldDB" id="W7UZH7"/>
<accession>W7UZH7</accession>
<dbReference type="Pfam" id="PF04542">
    <property type="entry name" value="Sigma70_r2"/>
    <property type="match status" value="1"/>
</dbReference>
<evidence type="ECO:0000256" key="1">
    <source>
        <dbReference type="ARBA" id="ARBA00010641"/>
    </source>
</evidence>
<dbReference type="PATRIC" id="fig|1341157.4.peg.1233"/>
<evidence type="ECO:0000313" key="9">
    <source>
        <dbReference type="Proteomes" id="UP000019365"/>
    </source>
</evidence>
<organism evidence="8 9">
    <name type="scientific">Ruminococcus flavefaciens 007c</name>
    <dbReference type="NCBI Taxonomy" id="1341157"/>
    <lineage>
        <taxon>Bacteria</taxon>
        <taxon>Bacillati</taxon>
        <taxon>Bacillota</taxon>
        <taxon>Clostridia</taxon>
        <taxon>Eubacteriales</taxon>
        <taxon>Oscillospiraceae</taxon>
        <taxon>Ruminococcus</taxon>
    </lineage>
</organism>
<name>W7UZH7_RUMFL</name>
<dbReference type="InterPro" id="IPR013324">
    <property type="entry name" value="RNA_pol_sigma_r3/r4-like"/>
</dbReference>
<dbReference type="InterPro" id="IPR013325">
    <property type="entry name" value="RNA_pol_sigma_r2"/>
</dbReference>
<dbReference type="SUPFAM" id="SSF88659">
    <property type="entry name" value="Sigma3 and sigma4 domains of RNA polymerase sigma factors"/>
    <property type="match status" value="1"/>
</dbReference>
<evidence type="ECO:0000256" key="5">
    <source>
        <dbReference type="ARBA" id="ARBA00023163"/>
    </source>
</evidence>
<dbReference type="PANTHER" id="PTHR43133">
    <property type="entry name" value="RNA POLYMERASE ECF-TYPE SIGMA FACTO"/>
    <property type="match status" value="1"/>
</dbReference>
<dbReference type="GO" id="GO:0016987">
    <property type="term" value="F:sigma factor activity"/>
    <property type="evidence" value="ECO:0007669"/>
    <property type="project" value="UniProtKB-KW"/>
</dbReference>
<dbReference type="OrthoDB" id="2678696at2"/>
<dbReference type="Proteomes" id="UP000019365">
    <property type="component" value="Unassembled WGS sequence"/>
</dbReference>
<evidence type="ECO:0000256" key="4">
    <source>
        <dbReference type="ARBA" id="ARBA00023125"/>
    </source>
</evidence>
<dbReference type="InterPro" id="IPR039425">
    <property type="entry name" value="RNA_pol_sigma-70-like"/>
</dbReference>
<sequence>MSESEINEKLKYSPNDGQRALFDQYYNYVYAIALRILRGTVPMSDIEECVIDTFANIMLNYDPDKGGSLKAYIGTVAKRNSINMFRKANGKAYNNISIDSDDFGEVVSGTDVEQAAENTLVSEAIINAIKALGEPDSIIIIQKYFYDRKSSEIGKIVGLSSTAVRARISRAMKKLKNDLADFC</sequence>
<dbReference type="InterPro" id="IPR007627">
    <property type="entry name" value="RNA_pol_sigma70_r2"/>
</dbReference>
<evidence type="ECO:0000256" key="2">
    <source>
        <dbReference type="ARBA" id="ARBA00023015"/>
    </source>
</evidence>
<dbReference type="GO" id="GO:0003677">
    <property type="term" value="F:DNA binding"/>
    <property type="evidence" value="ECO:0007669"/>
    <property type="project" value="UniProtKB-KW"/>
</dbReference>
<keyword evidence="9" id="KW-1185">Reference proteome</keyword>
<evidence type="ECO:0000256" key="3">
    <source>
        <dbReference type="ARBA" id="ARBA00023082"/>
    </source>
</evidence>
<comment type="similarity">
    <text evidence="1">Belongs to the sigma-70 factor family. ECF subfamily.</text>
</comment>
<keyword evidence="5" id="KW-0804">Transcription</keyword>
<dbReference type="CDD" id="cd06171">
    <property type="entry name" value="Sigma70_r4"/>
    <property type="match status" value="1"/>
</dbReference>
<dbReference type="EMBL" id="ATAX01000019">
    <property type="protein sequence ID" value="EWM54115.1"/>
    <property type="molecule type" value="Genomic_DNA"/>
</dbReference>
<evidence type="ECO:0000313" key="8">
    <source>
        <dbReference type="EMBL" id="EWM54115.1"/>
    </source>
</evidence>
<dbReference type="Gene3D" id="1.10.1740.10">
    <property type="match status" value="1"/>
</dbReference>
<dbReference type="InterPro" id="IPR014284">
    <property type="entry name" value="RNA_pol_sigma-70_dom"/>
</dbReference>
<feature type="domain" description="RNA polymerase sigma factor 70 region 4 type 2" evidence="7">
    <location>
        <begin position="123"/>
        <end position="175"/>
    </location>
</feature>
<dbReference type="InterPro" id="IPR036388">
    <property type="entry name" value="WH-like_DNA-bd_sf"/>
</dbReference>